<reference evidence="1" key="1">
    <citation type="submission" date="2018-01" db="EMBL/GenBank/DDBJ databases">
        <authorList>
            <person name="Mao J.F."/>
        </authorList>
    </citation>
    <scope>NUCLEOTIDE SEQUENCE</scope>
    <source>
        <strain evidence="1">Huo1</strain>
        <tissue evidence="1">Leaf</tissue>
    </source>
</reference>
<dbReference type="SUPFAM" id="SSF48452">
    <property type="entry name" value="TPR-like"/>
    <property type="match status" value="1"/>
</dbReference>
<evidence type="ECO:0008006" key="3">
    <source>
        <dbReference type="Google" id="ProtNLM"/>
    </source>
</evidence>
<gene>
    <name evidence="1" type="ORF">SASPL_112275</name>
</gene>
<proteinExistence type="predicted"/>
<evidence type="ECO:0000313" key="1">
    <source>
        <dbReference type="EMBL" id="KAG6428027.1"/>
    </source>
</evidence>
<reference evidence="1" key="2">
    <citation type="submission" date="2020-08" db="EMBL/GenBank/DDBJ databases">
        <title>Plant Genome Project.</title>
        <authorList>
            <person name="Zhang R.-G."/>
        </authorList>
    </citation>
    <scope>NUCLEOTIDE SEQUENCE</scope>
    <source>
        <strain evidence="1">Huo1</strain>
        <tissue evidence="1">Leaf</tissue>
    </source>
</reference>
<comment type="caution">
    <text evidence="1">The sequence shown here is derived from an EMBL/GenBank/DDBJ whole genome shotgun (WGS) entry which is preliminary data.</text>
</comment>
<evidence type="ECO:0000313" key="2">
    <source>
        <dbReference type="Proteomes" id="UP000298416"/>
    </source>
</evidence>
<dbReference type="InterPro" id="IPR011990">
    <property type="entry name" value="TPR-like_helical_dom_sf"/>
</dbReference>
<accession>A0A8X9A354</accession>
<organism evidence="1">
    <name type="scientific">Salvia splendens</name>
    <name type="common">Scarlet sage</name>
    <dbReference type="NCBI Taxonomy" id="180675"/>
    <lineage>
        <taxon>Eukaryota</taxon>
        <taxon>Viridiplantae</taxon>
        <taxon>Streptophyta</taxon>
        <taxon>Embryophyta</taxon>
        <taxon>Tracheophyta</taxon>
        <taxon>Spermatophyta</taxon>
        <taxon>Magnoliopsida</taxon>
        <taxon>eudicotyledons</taxon>
        <taxon>Gunneridae</taxon>
        <taxon>Pentapetalae</taxon>
        <taxon>asterids</taxon>
        <taxon>lamiids</taxon>
        <taxon>Lamiales</taxon>
        <taxon>Lamiaceae</taxon>
        <taxon>Nepetoideae</taxon>
        <taxon>Mentheae</taxon>
        <taxon>Salviinae</taxon>
        <taxon>Salvia</taxon>
        <taxon>Salvia subgen. Calosphace</taxon>
        <taxon>core Calosphace</taxon>
    </lineage>
</organism>
<dbReference type="Gene3D" id="1.25.40.10">
    <property type="entry name" value="Tetratricopeptide repeat domain"/>
    <property type="match status" value="2"/>
</dbReference>
<dbReference type="Proteomes" id="UP000298416">
    <property type="component" value="Unassembled WGS sequence"/>
</dbReference>
<dbReference type="AlphaFoldDB" id="A0A8X9A354"/>
<keyword evidence="2" id="KW-1185">Reference proteome</keyword>
<dbReference type="Pfam" id="PF14559">
    <property type="entry name" value="TPR_19"/>
    <property type="match status" value="1"/>
</dbReference>
<dbReference type="EMBL" id="PNBA02000004">
    <property type="protein sequence ID" value="KAG6428027.1"/>
    <property type="molecule type" value="Genomic_DNA"/>
</dbReference>
<name>A0A8X9A354_SALSN</name>
<dbReference type="PROSITE" id="PS51257">
    <property type="entry name" value="PROKAR_LIPOPROTEIN"/>
    <property type="match status" value="1"/>
</dbReference>
<sequence length="311" mass="35315">MGYSGKAWNFVGWYLGVGSCASSSSNNPPNPFLPPLKAAASSSSNNPPNPFLPPLKAAACAVIFSAATFWKLPAPALAQLRIPSESVTETIDSAENSNSLPLKSSSYAIHALKALLEEKLHDCDHKESLSVLRKLAAAEPENEKWRCMAARMLTEMGRYEEARFAFEEVLSRNPLNFEALFENALVEDRRGEREAVLPRLRHALELADREMKPKEARGVRMIMAQMKLLADVRLLRKEMEEAMQSYDVMAREDPLDFRPHYCKAMLYSLMHDEEEADEQFANYIQLHAKQYGLEAYMWTAPIFRMLRFDDY</sequence>
<protein>
    <recommendedName>
        <fullName evidence="3">Protein SLOW GREEN 1, chloroplastic</fullName>
    </recommendedName>
</protein>